<feature type="region of interest" description="Disordered" evidence="1">
    <location>
        <begin position="1"/>
        <end position="157"/>
    </location>
</feature>
<gene>
    <name evidence="3" type="ORF">ROHU_002226</name>
</gene>
<sequence length="604" mass="68651">MLTPRQPSPRLLTPRQPSPRLLTPRQPSPRLLTPRQPSPRLLTPRQPSPRLLTPRQPSPRLLTPRQPSPRLLTPRQPSPRLLTPRQPSPRLLTPRQPSPRLLTPRQPSPRLLTPRQPSPRLLTPRQPSPRLLTPRQPSPRLLTPRQPSPRLLTPQMKNSPGSCILFYENRAEEATCFTPPLKPACPVIEQISGHSVVVKVSPACPATEELRLLYKMKEEEKDWKFQSVQSQDTVTLTDLSPDTEYEMKYTAVGKLNYTVDSDVIHLRVIDKKLIDATESVLETLNLIENKCSELMQDNSAVTFSAVHRKIRDMMRYCQTYKQDLSNRIKSVIQSIQTCEKDISALIDLLQAHNESPFNKSYLTDWITVKEKESNSVNKFLQQLCDSGAEVNNNLDTFLSDIEVKNLVCYTFSSLDLPDDLLSDQENFLKPSVMMRNSEKKPKAVPQTWLTGSVREKMRERLEIFKELMLLHGDQSTTFLVTSKEHTIHPGSCILLYVNGSDDAICFTPPLKPACPVIEKISGHSVVVKVSPACPATEELRLLYKMKEEKDWKSQSVQNHDTVTPTDLSPDTEYEMKYTAVGKLNYTVDSDVTRVTTRSTNIRAV</sequence>
<dbReference type="Gene3D" id="2.60.40.10">
    <property type="entry name" value="Immunoglobulins"/>
    <property type="match status" value="2"/>
</dbReference>
<evidence type="ECO:0000313" key="3">
    <source>
        <dbReference type="EMBL" id="RXN37226.1"/>
    </source>
</evidence>
<evidence type="ECO:0000259" key="2">
    <source>
        <dbReference type="PROSITE" id="PS50853"/>
    </source>
</evidence>
<feature type="domain" description="Fibronectin type-III" evidence="2">
    <location>
        <begin position="182"/>
        <end position="271"/>
    </location>
</feature>
<dbReference type="PANTHER" id="PTHR31594:SF15">
    <property type="entry name" value="VERRUCOTOXIN SUBUNIT BETA ISOFORM X1-RELATED"/>
    <property type="match status" value="1"/>
</dbReference>
<dbReference type="Pfam" id="PF18078">
    <property type="entry name" value="Thioredoxin_11"/>
    <property type="match status" value="1"/>
</dbReference>
<accession>A0A498NZV3</accession>
<evidence type="ECO:0000313" key="4">
    <source>
        <dbReference type="Proteomes" id="UP000290572"/>
    </source>
</evidence>
<dbReference type="Proteomes" id="UP000290572">
    <property type="component" value="Unassembled WGS sequence"/>
</dbReference>
<dbReference type="EMBL" id="QBIY01006173">
    <property type="protein sequence ID" value="RXN37226.1"/>
    <property type="molecule type" value="Genomic_DNA"/>
</dbReference>
<dbReference type="CDD" id="cd00063">
    <property type="entry name" value="FN3"/>
    <property type="match status" value="1"/>
</dbReference>
<organism evidence="3 4">
    <name type="scientific">Labeo rohita</name>
    <name type="common">Indian major carp</name>
    <name type="synonym">Cyprinus rohita</name>
    <dbReference type="NCBI Taxonomy" id="84645"/>
    <lineage>
        <taxon>Eukaryota</taxon>
        <taxon>Metazoa</taxon>
        <taxon>Chordata</taxon>
        <taxon>Craniata</taxon>
        <taxon>Vertebrata</taxon>
        <taxon>Euteleostomi</taxon>
        <taxon>Actinopterygii</taxon>
        <taxon>Neopterygii</taxon>
        <taxon>Teleostei</taxon>
        <taxon>Ostariophysi</taxon>
        <taxon>Cypriniformes</taxon>
        <taxon>Cyprinidae</taxon>
        <taxon>Labeoninae</taxon>
        <taxon>Labeonini</taxon>
        <taxon>Labeo</taxon>
    </lineage>
</organism>
<dbReference type="InterPro" id="IPR040581">
    <property type="entry name" value="Thioredoxin_11"/>
</dbReference>
<dbReference type="InterPro" id="IPR013783">
    <property type="entry name" value="Ig-like_fold"/>
</dbReference>
<dbReference type="PANTHER" id="PTHR31594">
    <property type="entry name" value="AIG1-TYPE G DOMAIN-CONTAINING PROTEIN"/>
    <property type="match status" value="1"/>
</dbReference>
<proteinExistence type="predicted"/>
<protein>
    <submittedName>
        <fullName evidence="3">Stonustoxin subunit beta-like protein</fullName>
    </submittedName>
</protein>
<dbReference type="InterPro" id="IPR003961">
    <property type="entry name" value="FN3_dom"/>
</dbReference>
<dbReference type="InterPro" id="IPR048997">
    <property type="entry name" value="Stonustoxin-like_helical"/>
</dbReference>
<dbReference type="SMART" id="SM00060">
    <property type="entry name" value="FN3"/>
    <property type="match status" value="2"/>
</dbReference>
<reference evidence="3 4" key="1">
    <citation type="submission" date="2018-03" db="EMBL/GenBank/DDBJ databases">
        <title>Draft genome sequence of Rohu Carp (Labeo rohita).</title>
        <authorList>
            <person name="Das P."/>
            <person name="Kushwaha B."/>
            <person name="Joshi C.G."/>
            <person name="Kumar D."/>
            <person name="Nagpure N.S."/>
            <person name="Sahoo L."/>
            <person name="Das S.P."/>
            <person name="Bit A."/>
            <person name="Patnaik S."/>
            <person name="Meher P.K."/>
            <person name="Jayasankar P."/>
            <person name="Koringa P.G."/>
            <person name="Patel N.V."/>
            <person name="Hinsu A.T."/>
            <person name="Kumar R."/>
            <person name="Pandey M."/>
            <person name="Agarwal S."/>
            <person name="Srivastava S."/>
            <person name="Singh M."/>
            <person name="Iquebal M.A."/>
            <person name="Jaiswal S."/>
            <person name="Angadi U.B."/>
            <person name="Kumar N."/>
            <person name="Raza M."/>
            <person name="Shah T.M."/>
            <person name="Rai A."/>
            <person name="Jena J.K."/>
        </authorList>
    </citation>
    <scope>NUCLEOTIDE SEQUENCE [LARGE SCALE GENOMIC DNA]</scope>
    <source>
        <strain evidence="3">DASCIFA01</strain>
        <tissue evidence="3">Testis</tissue>
    </source>
</reference>
<dbReference type="InterPro" id="IPR036116">
    <property type="entry name" value="FN3_sf"/>
</dbReference>
<dbReference type="PROSITE" id="PS50853">
    <property type="entry name" value="FN3"/>
    <property type="match status" value="1"/>
</dbReference>
<evidence type="ECO:0000256" key="1">
    <source>
        <dbReference type="SAM" id="MobiDB-lite"/>
    </source>
</evidence>
<dbReference type="AlphaFoldDB" id="A0A498NZV3"/>
<comment type="caution">
    <text evidence="3">The sequence shown here is derived from an EMBL/GenBank/DDBJ whole genome shotgun (WGS) entry which is preliminary data.</text>
</comment>
<dbReference type="SUPFAM" id="SSF49265">
    <property type="entry name" value="Fibronectin type III"/>
    <property type="match status" value="1"/>
</dbReference>
<keyword evidence="4" id="KW-1185">Reference proteome</keyword>
<dbReference type="Pfam" id="PF21109">
    <property type="entry name" value="Stonustoxin_helical"/>
    <property type="match status" value="1"/>
</dbReference>
<name>A0A498NZV3_LABRO</name>
<dbReference type="InterPro" id="IPR052090">
    <property type="entry name" value="Cytolytic_pore-forming_toxin"/>
</dbReference>